<dbReference type="Pfam" id="PF13460">
    <property type="entry name" value="NAD_binding_10"/>
    <property type="match status" value="1"/>
</dbReference>
<dbReference type="PANTHER" id="PTHR43355">
    <property type="entry name" value="FLAVIN REDUCTASE (NADPH)"/>
    <property type="match status" value="1"/>
</dbReference>
<evidence type="ECO:0000256" key="1">
    <source>
        <dbReference type="ARBA" id="ARBA00038376"/>
    </source>
</evidence>
<dbReference type="InterPro" id="IPR016040">
    <property type="entry name" value="NAD(P)-bd_dom"/>
</dbReference>
<protein>
    <recommendedName>
        <fullName evidence="2">NAD(P)-binding domain-containing protein</fullName>
    </recommendedName>
</protein>
<organism evidence="3 4">
    <name type="scientific">Zalerion maritima</name>
    <dbReference type="NCBI Taxonomy" id="339359"/>
    <lineage>
        <taxon>Eukaryota</taxon>
        <taxon>Fungi</taxon>
        <taxon>Dikarya</taxon>
        <taxon>Ascomycota</taxon>
        <taxon>Pezizomycotina</taxon>
        <taxon>Sordariomycetes</taxon>
        <taxon>Lulworthiomycetidae</taxon>
        <taxon>Lulworthiales</taxon>
        <taxon>Lulworthiaceae</taxon>
        <taxon>Zalerion</taxon>
    </lineage>
</organism>
<sequence>MSSTTPTKAILFIGATGGCGRSALQHSLDAGHTCVALARTPSKLHDVFPSNKYPNLRVGQGNAHDKAAIVPLLAHPADPSRLVDHIIFSIGASFDMSKFALDDRDVCKKGIAALLDALAEARSALSPPSAAAAATAYPRFAFVSTTGISKFGCDLPIGMAPLYKTMFKIPLRDKEVAESMLTEAGGRGMQERWTMVRPSMLVGGGASDKKIRVGIEDPVKGWEAKSNGYTISREDVGKWIFQNLVQEQDEKWVRKTATISW</sequence>
<dbReference type="InterPro" id="IPR051606">
    <property type="entry name" value="Polyketide_Oxido-like"/>
</dbReference>
<evidence type="ECO:0000259" key="2">
    <source>
        <dbReference type="Pfam" id="PF13460"/>
    </source>
</evidence>
<dbReference type="Gene3D" id="3.40.50.720">
    <property type="entry name" value="NAD(P)-binding Rossmann-like Domain"/>
    <property type="match status" value="1"/>
</dbReference>
<comment type="similarity">
    <text evidence="1">Belongs to the avfA family.</text>
</comment>
<dbReference type="Proteomes" id="UP001201980">
    <property type="component" value="Unassembled WGS sequence"/>
</dbReference>
<dbReference type="EMBL" id="JAKWBI020000010">
    <property type="protein sequence ID" value="KAJ2906716.1"/>
    <property type="molecule type" value="Genomic_DNA"/>
</dbReference>
<dbReference type="GO" id="GO:0042602">
    <property type="term" value="F:riboflavin reductase (NADPH) activity"/>
    <property type="evidence" value="ECO:0007669"/>
    <property type="project" value="TreeGrafter"/>
</dbReference>
<dbReference type="PANTHER" id="PTHR43355:SF2">
    <property type="entry name" value="FLAVIN REDUCTASE (NADPH)"/>
    <property type="match status" value="1"/>
</dbReference>
<evidence type="ECO:0000313" key="4">
    <source>
        <dbReference type="Proteomes" id="UP001201980"/>
    </source>
</evidence>
<gene>
    <name evidence="3" type="ORF">MKZ38_000452</name>
</gene>
<dbReference type="SUPFAM" id="SSF51735">
    <property type="entry name" value="NAD(P)-binding Rossmann-fold domains"/>
    <property type="match status" value="1"/>
</dbReference>
<comment type="caution">
    <text evidence="3">The sequence shown here is derived from an EMBL/GenBank/DDBJ whole genome shotgun (WGS) entry which is preliminary data.</text>
</comment>
<evidence type="ECO:0000313" key="3">
    <source>
        <dbReference type="EMBL" id="KAJ2906716.1"/>
    </source>
</evidence>
<name>A0AAD5RZJ1_9PEZI</name>
<proteinExistence type="inferred from homology"/>
<accession>A0AAD5RZJ1</accession>
<keyword evidence="4" id="KW-1185">Reference proteome</keyword>
<dbReference type="GO" id="GO:0004074">
    <property type="term" value="F:biliverdin reductase [NAD(P)H] activity"/>
    <property type="evidence" value="ECO:0007669"/>
    <property type="project" value="TreeGrafter"/>
</dbReference>
<feature type="domain" description="NAD(P)-binding" evidence="2">
    <location>
        <begin position="14"/>
        <end position="244"/>
    </location>
</feature>
<dbReference type="InterPro" id="IPR036291">
    <property type="entry name" value="NAD(P)-bd_dom_sf"/>
</dbReference>
<dbReference type="AlphaFoldDB" id="A0AAD5RZJ1"/>
<reference evidence="3" key="1">
    <citation type="submission" date="2022-07" db="EMBL/GenBank/DDBJ databases">
        <title>Draft genome sequence of Zalerion maritima ATCC 34329, a (micro)plastics degrading marine fungus.</title>
        <authorList>
            <person name="Paco A."/>
            <person name="Goncalves M.F.M."/>
            <person name="Rocha-Santos T.A.P."/>
            <person name="Alves A."/>
        </authorList>
    </citation>
    <scope>NUCLEOTIDE SEQUENCE</scope>
    <source>
        <strain evidence="3">ATCC 34329</strain>
    </source>
</reference>